<feature type="transmembrane region" description="Helical" evidence="6">
    <location>
        <begin position="398"/>
        <end position="420"/>
    </location>
</feature>
<organism evidence="7 8">
    <name type="scientific">Thiospirochaeta perfilievii</name>
    <dbReference type="NCBI Taxonomy" id="252967"/>
    <lineage>
        <taxon>Bacteria</taxon>
        <taxon>Pseudomonadati</taxon>
        <taxon>Spirochaetota</taxon>
        <taxon>Spirochaetia</taxon>
        <taxon>Spirochaetales</taxon>
        <taxon>Spirochaetaceae</taxon>
        <taxon>Thiospirochaeta</taxon>
    </lineage>
</organism>
<dbReference type="InterPro" id="IPR005495">
    <property type="entry name" value="LptG/LptF_permease"/>
</dbReference>
<evidence type="ECO:0000256" key="6">
    <source>
        <dbReference type="SAM" id="Phobius"/>
    </source>
</evidence>
<dbReference type="GO" id="GO:0043190">
    <property type="term" value="C:ATP-binding cassette (ABC) transporter complex"/>
    <property type="evidence" value="ECO:0007669"/>
    <property type="project" value="TreeGrafter"/>
</dbReference>
<accession>A0A5C1QDT6</accession>
<gene>
    <name evidence="7" type="ORF">EW093_16580</name>
</gene>
<evidence type="ECO:0000256" key="2">
    <source>
        <dbReference type="ARBA" id="ARBA00022475"/>
    </source>
</evidence>
<comment type="subcellular location">
    <subcellularLocation>
        <location evidence="1">Cell membrane</location>
        <topology evidence="1">Multi-pass membrane protein</topology>
    </subcellularLocation>
</comment>
<evidence type="ECO:0000256" key="4">
    <source>
        <dbReference type="ARBA" id="ARBA00022989"/>
    </source>
</evidence>
<keyword evidence="5 6" id="KW-0472">Membrane</keyword>
<dbReference type="AlphaFoldDB" id="A0A5C1QDT6"/>
<evidence type="ECO:0000256" key="3">
    <source>
        <dbReference type="ARBA" id="ARBA00022692"/>
    </source>
</evidence>
<dbReference type="GO" id="GO:0015920">
    <property type="term" value="P:lipopolysaccharide transport"/>
    <property type="evidence" value="ECO:0007669"/>
    <property type="project" value="TreeGrafter"/>
</dbReference>
<keyword evidence="8" id="KW-1185">Reference proteome</keyword>
<keyword evidence="4 6" id="KW-1133">Transmembrane helix</keyword>
<protein>
    <submittedName>
        <fullName evidence="7">YjgP/YjgQ family permease</fullName>
    </submittedName>
</protein>
<evidence type="ECO:0000313" key="8">
    <source>
        <dbReference type="Proteomes" id="UP000323824"/>
    </source>
</evidence>
<keyword evidence="2" id="KW-1003">Cell membrane</keyword>
<evidence type="ECO:0000256" key="5">
    <source>
        <dbReference type="ARBA" id="ARBA00023136"/>
    </source>
</evidence>
<dbReference type="KEGG" id="sper:EW093_16580"/>
<dbReference type="PANTHER" id="PTHR33529:SF6">
    <property type="entry name" value="YJGP_YJGQ FAMILY PERMEASE"/>
    <property type="match status" value="1"/>
</dbReference>
<evidence type="ECO:0000256" key="1">
    <source>
        <dbReference type="ARBA" id="ARBA00004651"/>
    </source>
</evidence>
<reference evidence="7 8" key="2">
    <citation type="submission" date="2019-09" db="EMBL/GenBank/DDBJ databases">
        <title>Complete Genome Sequence and Methylome Analysis of free living Spirochaetas.</title>
        <authorList>
            <person name="Leshcheva N."/>
            <person name="Mikheeva N."/>
        </authorList>
    </citation>
    <scope>NUCLEOTIDE SEQUENCE [LARGE SCALE GENOMIC DNA]</scope>
    <source>
        <strain evidence="7 8">P</strain>
    </source>
</reference>
<proteinExistence type="predicted"/>
<evidence type="ECO:0000313" key="7">
    <source>
        <dbReference type="EMBL" id="QEN06235.1"/>
    </source>
</evidence>
<feature type="transmembrane region" description="Helical" evidence="6">
    <location>
        <begin position="99"/>
        <end position="123"/>
    </location>
</feature>
<dbReference type="RefSeq" id="WP_149569468.1">
    <property type="nucleotide sequence ID" value="NZ_CP035807.1"/>
</dbReference>
<feature type="transmembrane region" description="Helical" evidence="6">
    <location>
        <begin position="329"/>
        <end position="354"/>
    </location>
</feature>
<dbReference type="Pfam" id="PF03739">
    <property type="entry name" value="LptF_LptG"/>
    <property type="match status" value="1"/>
</dbReference>
<dbReference type="EMBL" id="CP035807">
    <property type="protein sequence ID" value="QEN06235.1"/>
    <property type="molecule type" value="Genomic_DNA"/>
</dbReference>
<feature type="transmembrane region" description="Helical" evidence="6">
    <location>
        <begin position="366"/>
        <end position="386"/>
    </location>
</feature>
<dbReference type="PANTHER" id="PTHR33529">
    <property type="entry name" value="SLR0882 PROTEIN-RELATED"/>
    <property type="match status" value="1"/>
</dbReference>
<dbReference type="OrthoDB" id="356563at2"/>
<name>A0A5C1QDT6_9SPIO</name>
<feature type="transmembrane region" description="Helical" evidence="6">
    <location>
        <begin position="15"/>
        <end position="33"/>
    </location>
</feature>
<dbReference type="Proteomes" id="UP000323824">
    <property type="component" value="Chromosome"/>
</dbReference>
<sequence length="422" mass="48224">MIRSSIINRYLVKEILFSFLISFLFFFFVFFVNQILYIMGQMLKEMPFIEVLKLVWYSLPIVIALSFPFGVLVGALMAIGKLSFDNEILACLSSGISYFKIYIPIIFIGIVLSIISFIINDYLQPLGNSKSRKLRRELIQRNPDLILKPFSTKIYKDRVIINGDVNSETGIEDLVIIDRNEDGLNRVIMAEKAKMLDGELQQGLLTLSLNSVFSLSADEHKSSEFEYFTSDSMKYNILFSDMQTTNTSITPEEMRSVDIYKGVRRIKDKLSSKVKTDILESYSIKSKIEEEYNTLISMKSINAQSINRLQNLQRDYIKKSSSKIKSRELLGWQIGLYQKILIPLSCLSFLLLAFPLGLTNKRSGKMMGFGVGLFITIVYWSLLMGTKIYAYKGVGNTLLIMAIPNIFVLLITAIIIPIRFKK</sequence>
<feature type="transmembrane region" description="Helical" evidence="6">
    <location>
        <begin position="54"/>
        <end position="79"/>
    </location>
</feature>
<keyword evidence="3 6" id="KW-0812">Transmembrane</keyword>
<reference evidence="7 8" key="1">
    <citation type="submission" date="2019-02" db="EMBL/GenBank/DDBJ databases">
        <authorList>
            <person name="Fomenkov A."/>
            <person name="Dubinina G."/>
            <person name="Grabovich M."/>
            <person name="Vincze T."/>
            <person name="Roberts R.J."/>
        </authorList>
    </citation>
    <scope>NUCLEOTIDE SEQUENCE [LARGE SCALE GENOMIC DNA]</scope>
    <source>
        <strain evidence="7 8">P</strain>
    </source>
</reference>